<gene>
    <name evidence="6" type="primary">ade</name>
    <name evidence="9" type="ORF">GA0116948_1226</name>
</gene>
<evidence type="ECO:0000256" key="5">
    <source>
        <dbReference type="ARBA" id="ARBA00047720"/>
    </source>
</evidence>
<dbReference type="InterPro" id="IPR011059">
    <property type="entry name" value="Metal-dep_hydrolase_composite"/>
</dbReference>
<feature type="domain" description="Adenine deaminase C-terminal" evidence="8">
    <location>
        <begin position="397"/>
        <end position="561"/>
    </location>
</feature>
<dbReference type="Gene3D" id="2.30.40.10">
    <property type="entry name" value="Urease, subunit C, domain 1"/>
    <property type="match status" value="1"/>
</dbReference>
<dbReference type="HAMAP" id="MF_01518">
    <property type="entry name" value="Adenine_deamin"/>
    <property type="match status" value="1"/>
</dbReference>
<dbReference type="NCBIfam" id="TIGR01178">
    <property type="entry name" value="ade"/>
    <property type="match status" value="1"/>
</dbReference>
<evidence type="ECO:0000256" key="3">
    <source>
        <dbReference type="ARBA" id="ARBA00022801"/>
    </source>
</evidence>
<evidence type="ECO:0000256" key="4">
    <source>
        <dbReference type="ARBA" id="ARBA00023211"/>
    </source>
</evidence>
<evidence type="ECO:0000259" key="7">
    <source>
        <dbReference type="Pfam" id="PF01979"/>
    </source>
</evidence>
<dbReference type="Gene3D" id="3.20.20.140">
    <property type="entry name" value="Metal-dependent hydrolases"/>
    <property type="match status" value="1"/>
</dbReference>
<evidence type="ECO:0000256" key="2">
    <source>
        <dbReference type="ARBA" id="ARBA00012782"/>
    </source>
</evidence>
<dbReference type="CDD" id="cd01295">
    <property type="entry name" value="AdeC"/>
    <property type="match status" value="1"/>
</dbReference>
<evidence type="ECO:0000313" key="10">
    <source>
        <dbReference type="Proteomes" id="UP000242818"/>
    </source>
</evidence>
<dbReference type="InterPro" id="IPR006680">
    <property type="entry name" value="Amidohydro-rel"/>
</dbReference>
<protein>
    <recommendedName>
        <fullName evidence="2 6">Adenine deaminase</fullName>
        <shortName evidence="6">Adenase</shortName>
        <shortName evidence="6">Adenine aminase</shortName>
        <ecNumber evidence="2 6">3.5.4.2</ecNumber>
    </recommendedName>
</protein>
<evidence type="ECO:0000259" key="8">
    <source>
        <dbReference type="Pfam" id="PF13382"/>
    </source>
</evidence>
<comment type="cofactor">
    <cofactor evidence="6">
        <name>Mn(2+)</name>
        <dbReference type="ChEBI" id="CHEBI:29035"/>
    </cofactor>
</comment>
<dbReference type="Proteomes" id="UP000242818">
    <property type="component" value="Unassembled WGS sequence"/>
</dbReference>
<comment type="catalytic activity">
    <reaction evidence="5 6">
        <text>adenine + H2O + H(+) = hypoxanthine + NH4(+)</text>
        <dbReference type="Rhea" id="RHEA:23688"/>
        <dbReference type="ChEBI" id="CHEBI:15377"/>
        <dbReference type="ChEBI" id="CHEBI:15378"/>
        <dbReference type="ChEBI" id="CHEBI:16708"/>
        <dbReference type="ChEBI" id="CHEBI:17368"/>
        <dbReference type="ChEBI" id="CHEBI:28938"/>
        <dbReference type="EC" id="3.5.4.2"/>
    </reaction>
</comment>
<dbReference type="SUPFAM" id="SSF51556">
    <property type="entry name" value="Metallo-dependent hydrolases"/>
    <property type="match status" value="1"/>
</dbReference>
<evidence type="ECO:0000256" key="1">
    <source>
        <dbReference type="ARBA" id="ARBA00006773"/>
    </source>
</evidence>
<evidence type="ECO:0000313" key="9">
    <source>
        <dbReference type="EMBL" id="SCC62924.1"/>
    </source>
</evidence>
<dbReference type="PANTHER" id="PTHR11113:SF2">
    <property type="entry name" value="ADENINE DEAMINASE"/>
    <property type="match status" value="1"/>
</dbReference>
<dbReference type="EC" id="3.5.4.2" evidence="2 6"/>
<organism evidence="9 10">
    <name type="scientific">Chitinophaga costaii</name>
    <dbReference type="NCBI Taxonomy" id="1335309"/>
    <lineage>
        <taxon>Bacteria</taxon>
        <taxon>Pseudomonadati</taxon>
        <taxon>Bacteroidota</taxon>
        <taxon>Chitinophagia</taxon>
        <taxon>Chitinophagales</taxon>
        <taxon>Chitinophagaceae</taxon>
        <taxon>Chitinophaga</taxon>
    </lineage>
</organism>
<dbReference type="SUPFAM" id="SSF51338">
    <property type="entry name" value="Composite domain of metallo-dependent hydrolases"/>
    <property type="match status" value="1"/>
</dbReference>
<dbReference type="GO" id="GO:0000034">
    <property type="term" value="F:adenine deaminase activity"/>
    <property type="evidence" value="ECO:0007669"/>
    <property type="project" value="UniProtKB-UniRule"/>
</dbReference>
<dbReference type="Pfam" id="PF13382">
    <property type="entry name" value="Adenine_deam_C"/>
    <property type="match status" value="1"/>
</dbReference>
<proteinExistence type="inferred from homology"/>
<comment type="similarity">
    <text evidence="1 6">Belongs to the metallo-dependent hydrolases superfamily. Adenine deaminase family.</text>
</comment>
<dbReference type="InterPro" id="IPR032466">
    <property type="entry name" value="Metal_Hydrolase"/>
</dbReference>
<sequence>MWNGDVRRFYPAKNFVLFSPFHQYKYSMQLTGNYVDVLHQRIYPATVTIKEGRIATIVPVSGTYEQYLLPGFVDAHVHVESSMLIPSEFARLAVVHGTVATVSDPHEIANVMGVPGVHYMIENGRQVPFHFYFGAPSCVPATVYETAGATVSPADVEALLQREDVKYLTEMMNFPGVLNNDPEVLQKIAAAKKYGKPVDGHAPGLRGDAAATYIAAGISTDHECFTREEALEKLLRGMKILIREGSAARNFEALIPLLHDWPEHMMFCSDDKHPDNLVEGHINVLVKRALDHGIPLFNILRAACVNPVLHYGLDTGLLRMGDPADFIIVDNLKSFNVKATYIKGELVAENGVTKIARVAASAINHFQAAPVRKEDLRISATGSMARVKVIVALEGELITHAELASLPVVDGEVVSNTSLDVLKLAVVNRYKQAPVALGFIKNFGLKWGAMASSVAHDSHNIIAVGADDESLAEAINAVIGAQGGVSVALKNTPVILPLPVAGLMSAQDGYQVASQYSAMDKAAKALGSTLAAPFMTLSFMALLVIPHLKLSDLGLFNGDTFSFTPVVEP</sequence>
<dbReference type="InterPro" id="IPR026912">
    <property type="entry name" value="Adenine_deam_C"/>
</dbReference>
<dbReference type="STRING" id="1335309.GA0116948_1226"/>
<evidence type="ECO:0000256" key="6">
    <source>
        <dbReference type="HAMAP-Rule" id="MF_01518"/>
    </source>
</evidence>
<keyword evidence="10" id="KW-1185">Reference proteome</keyword>
<dbReference type="RefSeq" id="WP_240619210.1">
    <property type="nucleotide sequence ID" value="NZ_FMAR01000022.1"/>
</dbReference>
<dbReference type="InterPro" id="IPR006679">
    <property type="entry name" value="Adenine_deam"/>
</dbReference>
<reference evidence="9 10" key="1">
    <citation type="submission" date="2016-08" db="EMBL/GenBank/DDBJ databases">
        <authorList>
            <person name="Seilhamer J.J."/>
        </authorList>
    </citation>
    <scope>NUCLEOTIDE SEQUENCE [LARGE SCALE GENOMIC DNA]</scope>
    <source>
        <strain evidence="9 10">A37T2</strain>
    </source>
</reference>
<dbReference type="PANTHER" id="PTHR11113">
    <property type="entry name" value="N-ACETYLGLUCOSAMINE-6-PHOSPHATE DEACETYLASE"/>
    <property type="match status" value="1"/>
</dbReference>
<keyword evidence="4 6" id="KW-0464">Manganese</keyword>
<dbReference type="EMBL" id="FMAR01000022">
    <property type="protein sequence ID" value="SCC62924.1"/>
    <property type="molecule type" value="Genomic_DNA"/>
</dbReference>
<name>A0A1C4G476_9BACT</name>
<feature type="domain" description="Amidohydrolase-related" evidence="7">
    <location>
        <begin position="67"/>
        <end position="347"/>
    </location>
</feature>
<keyword evidence="3 6" id="KW-0378">Hydrolase</keyword>
<dbReference type="GO" id="GO:0006146">
    <property type="term" value="P:adenine catabolic process"/>
    <property type="evidence" value="ECO:0007669"/>
    <property type="project" value="InterPro"/>
</dbReference>
<dbReference type="AlphaFoldDB" id="A0A1C4G476"/>
<accession>A0A1C4G476</accession>
<dbReference type="Pfam" id="PF01979">
    <property type="entry name" value="Amidohydro_1"/>
    <property type="match status" value="1"/>
</dbReference>